<evidence type="ECO:0000313" key="2">
    <source>
        <dbReference type="Proteomes" id="UP001596058"/>
    </source>
</evidence>
<dbReference type="EMBL" id="JBHSPA010000029">
    <property type="protein sequence ID" value="MFC5827311.1"/>
    <property type="molecule type" value="Genomic_DNA"/>
</dbReference>
<accession>A0ABW1CNJ2</accession>
<proteinExistence type="predicted"/>
<dbReference type="InterPro" id="IPR029063">
    <property type="entry name" value="SAM-dependent_MTases_sf"/>
</dbReference>
<organism evidence="1 2">
    <name type="scientific">Nonomuraea insulae</name>
    <dbReference type="NCBI Taxonomy" id="1616787"/>
    <lineage>
        <taxon>Bacteria</taxon>
        <taxon>Bacillati</taxon>
        <taxon>Actinomycetota</taxon>
        <taxon>Actinomycetes</taxon>
        <taxon>Streptosporangiales</taxon>
        <taxon>Streptosporangiaceae</taxon>
        <taxon>Nonomuraea</taxon>
    </lineage>
</organism>
<keyword evidence="2" id="KW-1185">Reference proteome</keyword>
<protein>
    <recommendedName>
        <fullName evidence="3">Methyltransferase family protein</fullName>
    </recommendedName>
</protein>
<evidence type="ECO:0008006" key="3">
    <source>
        <dbReference type="Google" id="ProtNLM"/>
    </source>
</evidence>
<reference evidence="2" key="1">
    <citation type="journal article" date="2019" name="Int. J. Syst. Evol. Microbiol.">
        <title>The Global Catalogue of Microorganisms (GCM) 10K type strain sequencing project: providing services to taxonomists for standard genome sequencing and annotation.</title>
        <authorList>
            <consortium name="The Broad Institute Genomics Platform"/>
            <consortium name="The Broad Institute Genome Sequencing Center for Infectious Disease"/>
            <person name="Wu L."/>
            <person name="Ma J."/>
        </authorList>
    </citation>
    <scope>NUCLEOTIDE SEQUENCE [LARGE SCALE GENOMIC DNA]</scope>
    <source>
        <strain evidence="2">CCUG 53903</strain>
    </source>
</reference>
<gene>
    <name evidence="1" type="ORF">ACFPZ3_25900</name>
</gene>
<dbReference type="Proteomes" id="UP001596058">
    <property type="component" value="Unassembled WGS sequence"/>
</dbReference>
<comment type="caution">
    <text evidence="1">The sequence shown here is derived from an EMBL/GenBank/DDBJ whole genome shotgun (WGS) entry which is preliminary data.</text>
</comment>
<name>A0ABW1CNJ2_9ACTN</name>
<dbReference type="RefSeq" id="WP_379516819.1">
    <property type="nucleotide sequence ID" value="NZ_JBHSPA010000029.1"/>
</dbReference>
<evidence type="ECO:0000313" key="1">
    <source>
        <dbReference type="EMBL" id="MFC5827311.1"/>
    </source>
</evidence>
<dbReference type="SUPFAM" id="SSF53335">
    <property type="entry name" value="S-adenosyl-L-methionine-dependent methyltransferases"/>
    <property type="match status" value="1"/>
</dbReference>
<dbReference type="Gene3D" id="3.40.50.150">
    <property type="entry name" value="Vaccinia Virus protein VP39"/>
    <property type="match status" value="1"/>
</dbReference>
<sequence length="259" mass="29468">MATWISTRTGQFAYFDRQLGHPGWSGRQVLDFAGNVGNILLDPNCRIEPENYWSIDVSRDAICEGRRRHPAGNFLFYDRYNFEYNPTGTPGLPIPDPGVRFDFVVGWSILTHIGKAETLALTAQLADLMIAGGRVALTFLDPWWTPPRGWVRDSESPGMSNLRWRLEARRQTKQEMDVPALLARARDTELTWVTLVNDDELILDPDDDGLSQDKPERAYITFCTPEYMRMLFPAAQILPPVPPERHHCLVADQAGLRRS</sequence>